<dbReference type="SMART" id="SM00060">
    <property type="entry name" value="FN3"/>
    <property type="match status" value="7"/>
</dbReference>
<comment type="caution">
    <text evidence="23">The sequence shown here is derived from an EMBL/GenBank/DDBJ whole genome shotgun (WGS) entry which is preliminary data.</text>
</comment>
<dbReference type="InterPro" id="IPR000387">
    <property type="entry name" value="Tyr_Pase_dom"/>
</dbReference>
<dbReference type="InterPro" id="IPR013098">
    <property type="entry name" value="Ig_I-set"/>
</dbReference>
<feature type="domain" description="Tyrosine-protein phosphatase" evidence="19">
    <location>
        <begin position="1498"/>
        <end position="1755"/>
    </location>
</feature>
<evidence type="ECO:0000256" key="4">
    <source>
        <dbReference type="ARBA" id="ARBA00022692"/>
    </source>
</evidence>
<evidence type="ECO:0000256" key="9">
    <source>
        <dbReference type="ARBA" id="ARBA00022989"/>
    </source>
</evidence>
<keyword evidence="8" id="KW-0904">Protein phosphatase</keyword>
<dbReference type="FunFam" id="2.60.40.10:FF:000028">
    <property type="entry name" value="Neuronal cell adhesion molecule"/>
    <property type="match status" value="2"/>
</dbReference>
<name>A0A8T0F712_ARGBR</name>
<dbReference type="SMART" id="SM00404">
    <property type="entry name" value="PTPc_motif"/>
    <property type="match status" value="2"/>
</dbReference>
<evidence type="ECO:0000259" key="19">
    <source>
        <dbReference type="PROSITE" id="PS50055"/>
    </source>
</evidence>
<feature type="domain" description="Ig-like" evidence="21">
    <location>
        <begin position="297"/>
        <end position="383"/>
    </location>
</feature>
<feature type="domain" description="Tyrosine specific protein phosphatases" evidence="20">
    <location>
        <begin position="1961"/>
        <end position="2037"/>
    </location>
</feature>
<evidence type="ECO:0000256" key="14">
    <source>
        <dbReference type="ARBA" id="ARBA00023319"/>
    </source>
</evidence>
<evidence type="ECO:0000256" key="12">
    <source>
        <dbReference type="ARBA" id="ARBA00023170"/>
    </source>
</evidence>
<dbReference type="GO" id="GO:0016020">
    <property type="term" value="C:membrane"/>
    <property type="evidence" value="ECO:0007669"/>
    <property type="project" value="UniProtKB-SubCell"/>
</dbReference>
<dbReference type="FunFam" id="3.90.190.10:FF:000001">
    <property type="entry name" value="Receptor-type tyrosine-protein phosphatase F isoform A"/>
    <property type="match status" value="1"/>
</dbReference>
<evidence type="ECO:0000256" key="11">
    <source>
        <dbReference type="ARBA" id="ARBA00023157"/>
    </source>
</evidence>
<dbReference type="PRINTS" id="PR00700">
    <property type="entry name" value="PRTYPHPHTASE"/>
</dbReference>
<dbReference type="FunFam" id="2.60.40.10:FF:000189">
    <property type="entry name" value="Neogenin isoform 3"/>
    <property type="match status" value="1"/>
</dbReference>
<dbReference type="InterPro" id="IPR007110">
    <property type="entry name" value="Ig-like_dom"/>
</dbReference>
<dbReference type="Gene3D" id="3.90.190.10">
    <property type="entry name" value="Protein tyrosine phosphatase superfamily"/>
    <property type="match status" value="2"/>
</dbReference>
<dbReference type="GO" id="GO:0048666">
    <property type="term" value="P:neuron development"/>
    <property type="evidence" value="ECO:0007669"/>
    <property type="project" value="UniProtKB-ARBA"/>
</dbReference>
<keyword evidence="7" id="KW-0378">Hydrolase</keyword>
<keyword evidence="11" id="KW-1015">Disulfide bond</keyword>
<evidence type="ECO:0000256" key="10">
    <source>
        <dbReference type="ARBA" id="ARBA00023136"/>
    </source>
</evidence>
<evidence type="ECO:0000256" key="16">
    <source>
        <dbReference type="SAM" id="MobiDB-lite"/>
    </source>
</evidence>
<feature type="chain" id="PRO_5035936215" description="protein-tyrosine-phosphatase" evidence="18">
    <location>
        <begin position="27"/>
        <end position="2055"/>
    </location>
</feature>
<comment type="subcellular location">
    <subcellularLocation>
        <location evidence="1">Membrane</location>
        <topology evidence="1">Single-pass type I membrane protein</topology>
    </subcellularLocation>
</comment>
<dbReference type="Pfam" id="PF00041">
    <property type="entry name" value="fn3"/>
    <property type="match status" value="6"/>
</dbReference>
<dbReference type="Pfam" id="PF00102">
    <property type="entry name" value="Y_phosphatase"/>
    <property type="match status" value="2"/>
</dbReference>
<dbReference type="SUPFAM" id="SSF52799">
    <property type="entry name" value="(Phosphotyrosine protein) phosphatases II"/>
    <property type="match status" value="2"/>
</dbReference>
<feature type="domain" description="Fibronectin type-III" evidence="22">
    <location>
        <begin position="777"/>
        <end position="868"/>
    </location>
</feature>
<keyword evidence="5 18" id="KW-0732">Signal</keyword>
<dbReference type="InterPro" id="IPR050713">
    <property type="entry name" value="RTP_Phos/Ushers"/>
</dbReference>
<dbReference type="SUPFAM" id="SSF53098">
    <property type="entry name" value="Ribonuclease H-like"/>
    <property type="match status" value="1"/>
</dbReference>
<feature type="domain" description="Ig-like" evidence="21">
    <location>
        <begin position="398"/>
        <end position="485"/>
    </location>
</feature>
<dbReference type="EMBL" id="JABXBU010000015">
    <property type="protein sequence ID" value="KAF8786937.1"/>
    <property type="molecule type" value="Genomic_DNA"/>
</dbReference>
<dbReference type="SUPFAM" id="SSF48726">
    <property type="entry name" value="Immunoglobulin"/>
    <property type="match status" value="3"/>
</dbReference>
<dbReference type="CDD" id="cd14553">
    <property type="entry name" value="R-PTPc-LAR-1"/>
    <property type="match status" value="1"/>
</dbReference>
<dbReference type="InterPro" id="IPR036116">
    <property type="entry name" value="FN3_sf"/>
</dbReference>
<evidence type="ECO:0000256" key="5">
    <source>
        <dbReference type="ARBA" id="ARBA00022729"/>
    </source>
</evidence>
<feature type="compositionally biased region" description="Polar residues" evidence="16">
    <location>
        <begin position="768"/>
        <end position="778"/>
    </location>
</feature>
<dbReference type="InterPro" id="IPR003598">
    <property type="entry name" value="Ig_sub2"/>
</dbReference>
<feature type="signal peptide" evidence="18">
    <location>
        <begin position="1"/>
        <end position="26"/>
    </location>
</feature>
<proteinExistence type="inferred from homology"/>
<comment type="catalytic activity">
    <reaction evidence="15">
        <text>O-phospho-L-tyrosyl-[protein] + H2O = L-tyrosyl-[protein] + phosphate</text>
        <dbReference type="Rhea" id="RHEA:10684"/>
        <dbReference type="Rhea" id="RHEA-COMP:10136"/>
        <dbReference type="Rhea" id="RHEA-COMP:20101"/>
        <dbReference type="ChEBI" id="CHEBI:15377"/>
        <dbReference type="ChEBI" id="CHEBI:43474"/>
        <dbReference type="ChEBI" id="CHEBI:46858"/>
        <dbReference type="ChEBI" id="CHEBI:61978"/>
        <dbReference type="EC" id="3.1.3.48"/>
    </reaction>
</comment>
<feature type="domain" description="Fibronectin type-III" evidence="22">
    <location>
        <begin position="679"/>
        <end position="773"/>
    </location>
</feature>
<dbReference type="FunFam" id="2.60.40.10:FF:000023">
    <property type="entry name" value="receptor-type tyrosine-protein phosphatase delta isoform X2"/>
    <property type="match status" value="1"/>
</dbReference>
<feature type="transmembrane region" description="Helical" evidence="17">
    <location>
        <begin position="1402"/>
        <end position="1424"/>
    </location>
</feature>
<dbReference type="PROSITE" id="PS50835">
    <property type="entry name" value="IG_LIKE"/>
    <property type="match status" value="3"/>
</dbReference>
<reference evidence="23" key="1">
    <citation type="journal article" date="2020" name="bioRxiv">
        <title>Chromosome-level reference genome of the European wasp spider Argiope bruennichi: a resource for studies on range expansion and evolutionary adaptation.</title>
        <authorList>
            <person name="Sheffer M.M."/>
            <person name="Hoppe A."/>
            <person name="Krehenwinkel H."/>
            <person name="Uhl G."/>
            <person name="Kuss A.W."/>
            <person name="Jensen L."/>
            <person name="Jensen C."/>
            <person name="Gillespie R.G."/>
            <person name="Hoff K.J."/>
            <person name="Prost S."/>
        </authorList>
    </citation>
    <scope>NUCLEOTIDE SEQUENCE</scope>
</reference>
<dbReference type="Pfam" id="PF07679">
    <property type="entry name" value="I-set"/>
    <property type="match status" value="1"/>
</dbReference>
<dbReference type="InterPro" id="IPR013783">
    <property type="entry name" value="Ig-like_fold"/>
</dbReference>
<keyword evidence="14" id="KW-0393">Immunoglobulin domain</keyword>
<evidence type="ECO:0000256" key="18">
    <source>
        <dbReference type="SAM" id="SignalP"/>
    </source>
</evidence>
<feature type="domain" description="Fibronectin type-III" evidence="22">
    <location>
        <begin position="1145"/>
        <end position="1245"/>
    </location>
</feature>
<dbReference type="InterPro" id="IPR012337">
    <property type="entry name" value="RNaseH-like_sf"/>
</dbReference>
<dbReference type="InterPro" id="IPR029021">
    <property type="entry name" value="Prot-tyrosine_phosphatase-like"/>
</dbReference>
<reference evidence="23" key="2">
    <citation type="submission" date="2020-06" db="EMBL/GenBank/DDBJ databases">
        <authorList>
            <person name="Sheffer M."/>
        </authorList>
    </citation>
    <scope>NUCLEOTIDE SEQUENCE</scope>
</reference>
<evidence type="ECO:0000313" key="23">
    <source>
        <dbReference type="EMBL" id="KAF8786937.1"/>
    </source>
</evidence>
<dbReference type="InterPro" id="IPR003595">
    <property type="entry name" value="Tyr_Pase_cat"/>
</dbReference>
<dbReference type="PANTHER" id="PTHR46957:SF6">
    <property type="entry name" value="PROTEIN-TYROSINE-PHOSPHATASE"/>
    <property type="match status" value="1"/>
</dbReference>
<evidence type="ECO:0000256" key="7">
    <source>
        <dbReference type="ARBA" id="ARBA00022801"/>
    </source>
</evidence>
<evidence type="ECO:0000259" key="21">
    <source>
        <dbReference type="PROSITE" id="PS50835"/>
    </source>
</evidence>
<dbReference type="InterPro" id="IPR036179">
    <property type="entry name" value="Ig-like_dom_sf"/>
</dbReference>
<accession>A0A8T0F712</accession>
<organism evidence="23 24">
    <name type="scientific">Argiope bruennichi</name>
    <name type="common">Wasp spider</name>
    <name type="synonym">Aranea bruennichi</name>
    <dbReference type="NCBI Taxonomy" id="94029"/>
    <lineage>
        <taxon>Eukaryota</taxon>
        <taxon>Metazoa</taxon>
        <taxon>Ecdysozoa</taxon>
        <taxon>Arthropoda</taxon>
        <taxon>Chelicerata</taxon>
        <taxon>Arachnida</taxon>
        <taxon>Araneae</taxon>
        <taxon>Araneomorphae</taxon>
        <taxon>Entelegynae</taxon>
        <taxon>Araneoidea</taxon>
        <taxon>Araneidae</taxon>
        <taxon>Argiope</taxon>
    </lineage>
</organism>
<keyword evidence="9 17" id="KW-1133">Transmembrane helix</keyword>
<comment type="similarity">
    <text evidence="2">Belongs to the protein-tyrosine phosphatase family. Receptor class 2A subfamily.</text>
</comment>
<dbReference type="Gene3D" id="2.60.40.10">
    <property type="entry name" value="Immunoglobulins"/>
    <property type="match status" value="10"/>
</dbReference>
<dbReference type="FunFam" id="2.60.40.10:FF:000010">
    <property type="entry name" value="receptor-type tyrosine-protein phosphatase delta isoform X1"/>
    <property type="match status" value="1"/>
</dbReference>
<dbReference type="SMART" id="SM00409">
    <property type="entry name" value="IG"/>
    <property type="match status" value="3"/>
</dbReference>
<sequence length="2055" mass="232400">MALLWLPLIMCALLTCAFIACESAEGEYTRFIIHVLSQWKVALKWLADQLACCDIIQLEGVRNAFRWNWIERRDGNGDTIGTWCKKINVAGQAYCVFCNSLLKYGGEGFKAFTNHSKTVTHIKYSKCIRHSMTLSNYANSKNTDYLLETDALPLDIVTRKARQEETPFSLNLDESTSNAQESILAILVQFYDNNQNEVVVHHFASLKMESCNSEAVFKAVVNTIEDNNIPWANLISVLMDSCNTMRGKKRPENIECTSYNDLLKVDVTNPEFHLPSKVIFTGDFSQREYVKYLTNPPAIETYPQDQTVASGGIAVFVCTAVGNPNPQIEWRKNGKRVTTQRYAAIDMPNGSVLRIEPVRAGRDDATYECVAENGVGEPVRALADLVVLPEDSLPPGFPRFVKQPNMQGIEKGRSAILPCQAEGDPEPNIKWLKNMIPLDMTIPRYSLHQGSSLQISDAEEEDQGNYECMAENIHGSALSVMATLFVRVRRVPPYFSIRPENLYEVMPGSSLNITCVAVGSPMPFVKWRKGLMDITPDHTIPIGRNVLVLTDINESANYTCIAASKLGTLETTAQVVVQALPRPPTNVRISDVTATSVRLSWSYDIGSENIIYYVIQYKPKQANQEYSEISGITTMFYTVRDLSPYTEYEFYVIAVNGIGRGSPSTPVVATTGETEPGSAPRNVQARPLSSSTVVIQWDPPKEPNGQVTGYKVYYTTRPNLPTSAWNTQPVDNNQLTTISDLTPQTIYTIRIQAFTSRGPGPHSAPVQVKTQQGVPSQPSNLRVLATSSTTVHVSWSKPSHSGEKVIGYDLYWNDTFTQQQYHQSLPDTDSFTLTDLYPDTLYYVWVAARSRQGEGAATPPAQVRTDQYVPGAPPQEVRGNAVNSRSLQVTWKPPPREQQNGAIIYYKIKYLKAEFGDDLVKAQEIRVEADQLSYIIGGLEKWTEYRVWVIAGTEVGDGPHSLPIILRTDEDVPGEPRQVKVAPINSTAITVRWKPPANKDRNGLIRGYQIHVQEVTNEGDLVNEPKRYDVADENAEEYNVTKLQPETLYAVQVAAVTRKGDGTRSRVKTVKTLGGVPTRPELTAQLIQEEPNLVAQIQWSRPTNIYGQLVNYKLRYGRADTQQMEERTINPLDQVHQIPNLDRGPVMNFIYLAKIMLVGVKRLIHILIHPKEFQLHHRKICHVVYKVPLFHKSSDGSVMERNTTETRMVFSNLDENTEYTFQVNAFTKKGAGPWSPRMTVQTPGDVPPAPTNVQAVATSDQSVEVWWDPVPYFLDILGYEISYGAHKEFYDTMAAPKPMVKPDSFGVKNGWEITVILPKASEEYGPISHYFLVVVPTEEATKDPGEFTIDESLYTSSPFSDPLSLDMTPIRGPTPAIDPGIRDRNDLPDMSQINSDTDKAQIIWIVGPVIALILITFFVIAVFLMKRRRQMAKTPGGETTMKLLMTTAERELPTHPTDPVEIRRMNYQTPAMINHPPIPITELANHIEMLKANDNLKFSQEYESIEPGQQFTWENSNLEINKPKNRYANVIAYDHSRVVLQSLDAIPGSDYINANYCDGYRKQNAYIATQGPLPETFGDFWRMVWEQRSATIVMMTKLEERTRIKCDQYWPTRGTETYGVMQVTLSDVQEVATYCIRTIHIMRLNQGVTEQREVRQFQFTAWPDHGVPDHPTPFLMFLRRVRSMNPPESGPMIVHCSAGVGRTGCFVVIDSMLERLKHESTVDIYGHVTCLRAQRNYMVQTEDQYVFIHDAVLEAVIAGNTEVPARNLFAHIQQLMQVTPVEGCTGMELEFKKLANMKTQSSKFVSANLPVNKFKNRLMNILPYESTRVCLQPIRGVDGSDYINASFIDGYKYRNAYIATQGPLPETTEDFWRMLWEHNSNIVVMLTKLKEMGREKCHQYWPNERSQRYLYYVVDPITEYNMPQYILREFKVTDARDGQSRTIRQFHFTDWPEQGVPKSGDGFIEFIGQVHKTKEQFGQEGPITVHCSAGVGRSGVFITLSIVLERMQYEGVVDVFQTVRTLRTQRPGMVQTEDQYQFCYRASLEYLGSFDHYTN</sequence>
<dbReference type="PROSITE" id="PS00383">
    <property type="entry name" value="TYR_PHOSPHATASE_1"/>
    <property type="match status" value="2"/>
</dbReference>
<keyword evidence="6" id="KW-0677">Repeat</keyword>
<dbReference type="InterPro" id="IPR000242">
    <property type="entry name" value="PTP_cat"/>
</dbReference>
<feature type="domain" description="Fibronectin type-III" evidence="22">
    <location>
        <begin position="975"/>
        <end position="1075"/>
    </location>
</feature>
<dbReference type="PRINTS" id="PR00014">
    <property type="entry name" value="FNTYPEIII"/>
</dbReference>
<dbReference type="FunFam" id="3.90.190.10:FF:000002">
    <property type="entry name" value="receptor-type tyrosine-protein phosphatase delta isoform X2"/>
    <property type="match status" value="1"/>
</dbReference>
<keyword evidence="4 17" id="KW-0812">Transmembrane</keyword>
<evidence type="ECO:0000256" key="1">
    <source>
        <dbReference type="ARBA" id="ARBA00004479"/>
    </source>
</evidence>
<feature type="domain" description="Fibronectin type-III" evidence="22">
    <location>
        <begin position="583"/>
        <end position="674"/>
    </location>
</feature>
<dbReference type="PROSITE" id="PS50055">
    <property type="entry name" value="TYR_PHOSPHATASE_PTP"/>
    <property type="match status" value="2"/>
</dbReference>
<dbReference type="EC" id="3.1.3.48" evidence="3"/>
<evidence type="ECO:0000256" key="8">
    <source>
        <dbReference type="ARBA" id="ARBA00022912"/>
    </source>
</evidence>
<evidence type="ECO:0000256" key="3">
    <source>
        <dbReference type="ARBA" id="ARBA00013064"/>
    </source>
</evidence>
<dbReference type="FunFam" id="2.60.40.10:FF:000027">
    <property type="entry name" value="receptor-type tyrosine-protein phosphatase delta isoform X1"/>
    <property type="match status" value="1"/>
</dbReference>
<dbReference type="CDD" id="cd00063">
    <property type="entry name" value="FN3"/>
    <property type="match status" value="7"/>
</dbReference>
<dbReference type="GO" id="GO:0009653">
    <property type="term" value="P:anatomical structure morphogenesis"/>
    <property type="evidence" value="ECO:0007669"/>
    <property type="project" value="UniProtKB-ARBA"/>
</dbReference>
<feature type="region of interest" description="Disordered" evidence="16">
    <location>
        <begin position="757"/>
        <end position="778"/>
    </location>
</feature>
<keyword evidence="10 17" id="KW-0472">Membrane</keyword>
<dbReference type="PANTHER" id="PTHR46957">
    <property type="entry name" value="CYTOKINE RECEPTOR"/>
    <property type="match status" value="1"/>
</dbReference>
<dbReference type="GO" id="GO:0004725">
    <property type="term" value="F:protein tyrosine phosphatase activity"/>
    <property type="evidence" value="ECO:0007669"/>
    <property type="project" value="UniProtKB-EC"/>
</dbReference>
<dbReference type="SMART" id="SM00408">
    <property type="entry name" value="IGc2"/>
    <property type="match status" value="3"/>
</dbReference>
<feature type="domain" description="Ig-like" evidence="21">
    <location>
        <begin position="493"/>
        <end position="576"/>
    </location>
</feature>
<evidence type="ECO:0000259" key="22">
    <source>
        <dbReference type="PROSITE" id="PS50853"/>
    </source>
</evidence>
<dbReference type="InterPro" id="IPR016130">
    <property type="entry name" value="Tyr_Pase_AS"/>
</dbReference>
<feature type="domain" description="Tyrosine-protein phosphatase" evidence="19">
    <location>
        <begin position="1787"/>
        <end position="2046"/>
    </location>
</feature>
<evidence type="ECO:0000256" key="6">
    <source>
        <dbReference type="ARBA" id="ARBA00022737"/>
    </source>
</evidence>
<keyword evidence="12 23" id="KW-0675">Receptor</keyword>
<evidence type="ECO:0000313" key="24">
    <source>
        <dbReference type="Proteomes" id="UP000807504"/>
    </source>
</evidence>
<evidence type="ECO:0000259" key="20">
    <source>
        <dbReference type="PROSITE" id="PS50056"/>
    </source>
</evidence>
<feature type="domain" description="Fibronectin type-III" evidence="22">
    <location>
        <begin position="873"/>
        <end position="971"/>
    </location>
</feature>
<keyword evidence="13" id="KW-0325">Glycoprotein</keyword>
<keyword evidence="24" id="KW-1185">Reference proteome</keyword>
<feature type="domain" description="Tyrosine specific protein phosphatases" evidence="20">
    <location>
        <begin position="1675"/>
        <end position="1746"/>
    </location>
</feature>
<protein>
    <recommendedName>
        <fullName evidence="3">protein-tyrosine-phosphatase</fullName>
        <ecNumber evidence="3">3.1.3.48</ecNumber>
    </recommendedName>
</protein>
<evidence type="ECO:0000256" key="2">
    <source>
        <dbReference type="ARBA" id="ARBA00010504"/>
    </source>
</evidence>
<dbReference type="Pfam" id="PF13927">
    <property type="entry name" value="Ig_3"/>
    <property type="match status" value="2"/>
</dbReference>
<dbReference type="InterPro" id="IPR003599">
    <property type="entry name" value="Ig_sub"/>
</dbReference>
<evidence type="ECO:0000256" key="17">
    <source>
        <dbReference type="SAM" id="Phobius"/>
    </source>
</evidence>
<evidence type="ECO:0000256" key="13">
    <source>
        <dbReference type="ARBA" id="ARBA00023180"/>
    </source>
</evidence>
<gene>
    <name evidence="23" type="ORF">HNY73_008583</name>
</gene>
<dbReference type="SUPFAM" id="SSF49265">
    <property type="entry name" value="Fibronectin type III"/>
    <property type="match status" value="4"/>
</dbReference>
<dbReference type="PROSITE" id="PS50056">
    <property type="entry name" value="TYR_PHOSPHATASE_2"/>
    <property type="match status" value="2"/>
</dbReference>
<dbReference type="Proteomes" id="UP000807504">
    <property type="component" value="Unassembled WGS sequence"/>
</dbReference>
<dbReference type="SMART" id="SM00194">
    <property type="entry name" value="PTPc"/>
    <property type="match status" value="2"/>
</dbReference>
<evidence type="ECO:0000256" key="15">
    <source>
        <dbReference type="ARBA" id="ARBA00051722"/>
    </source>
</evidence>
<dbReference type="FunFam" id="2.60.40.10:FF:001111">
    <property type="entry name" value="tyrosine-protein phosphatase Lar isoform X1"/>
    <property type="match status" value="1"/>
</dbReference>
<dbReference type="PROSITE" id="PS50853">
    <property type="entry name" value="FN3"/>
    <property type="match status" value="6"/>
</dbReference>
<dbReference type="InterPro" id="IPR003961">
    <property type="entry name" value="FN3_dom"/>
</dbReference>